<evidence type="ECO:0000313" key="3">
    <source>
        <dbReference type="Proteomes" id="UP000887013"/>
    </source>
</evidence>
<name>A0A8X6KIQ5_NEPPI</name>
<proteinExistence type="predicted"/>
<sequence>MHKICYYCLNLKHTVKSCYSKLFCFVCGKRYPTLLHREKDDLELKRNRYSDTHPAETQNLKGDESGTEGKNSTDYQTLSNMSKQPNRAVLLSTVSAFLEDALGR</sequence>
<comment type="caution">
    <text evidence="2">The sequence shown here is derived from an EMBL/GenBank/DDBJ whole genome shotgun (WGS) entry which is preliminary data.</text>
</comment>
<evidence type="ECO:0000313" key="2">
    <source>
        <dbReference type="EMBL" id="GFS51903.1"/>
    </source>
</evidence>
<dbReference type="EMBL" id="BMAW01045800">
    <property type="protein sequence ID" value="GFS51903.1"/>
    <property type="molecule type" value="Genomic_DNA"/>
</dbReference>
<dbReference type="AlphaFoldDB" id="A0A8X6KIQ5"/>
<evidence type="ECO:0000256" key="1">
    <source>
        <dbReference type="SAM" id="MobiDB-lite"/>
    </source>
</evidence>
<organism evidence="2 3">
    <name type="scientific">Nephila pilipes</name>
    <name type="common">Giant wood spider</name>
    <name type="synonym">Nephila maculata</name>
    <dbReference type="NCBI Taxonomy" id="299642"/>
    <lineage>
        <taxon>Eukaryota</taxon>
        <taxon>Metazoa</taxon>
        <taxon>Ecdysozoa</taxon>
        <taxon>Arthropoda</taxon>
        <taxon>Chelicerata</taxon>
        <taxon>Arachnida</taxon>
        <taxon>Araneae</taxon>
        <taxon>Araneomorphae</taxon>
        <taxon>Entelegynae</taxon>
        <taxon>Araneoidea</taxon>
        <taxon>Nephilidae</taxon>
        <taxon>Nephila</taxon>
    </lineage>
</organism>
<keyword evidence="3" id="KW-1185">Reference proteome</keyword>
<gene>
    <name evidence="2" type="ORF">NPIL_68381</name>
</gene>
<feature type="compositionally biased region" description="Basic and acidic residues" evidence="1">
    <location>
        <begin position="42"/>
        <end position="54"/>
    </location>
</feature>
<feature type="region of interest" description="Disordered" evidence="1">
    <location>
        <begin position="42"/>
        <end position="79"/>
    </location>
</feature>
<reference evidence="2" key="1">
    <citation type="submission" date="2020-08" db="EMBL/GenBank/DDBJ databases">
        <title>Multicomponent nature underlies the extraordinary mechanical properties of spider dragline silk.</title>
        <authorList>
            <person name="Kono N."/>
            <person name="Nakamura H."/>
            <person name="Mori M."/>
            <person name="Yoshida Y."/>
            <person name="Ohtoshi R."/>
            <person name="Malay A.D."/>
            <person name="Moran D.A.P."/>
            <person name="Tomita M."/>
            <person name="Numata K."/>
            <person name="Arakawa K."/>
        </authorList>
    </citation>
    <scope>NUCLEOTIDE SEQUENCE</scope>
</reference>
<feature type="compositionally biased region" description="Polar residues" evidence="1">
    <location>
        <begin position="68"/>
        <end position="79"/>
    </location>
</feature>
<dbReference type="Proteomes" id="UP000887013">
    <property type="component" value="Unassembled WGS sequence"/>
</dbReference>
<dbReference type="OrthoDB" id="8042916at2759"/>
<protein>
    <submittedName>
        <fullName evidence="2">Uncharacterized protein</fullName>
    </submittedName>
</protein>
<accession>A0A8X6KIQ5</accession>